<dbReference type="EnsemblBacteria" id="CAD75462">
    <property type="protein sequence ID" value="CAD75462"/>
    <property type="gene ID" value="RB7603"/>
</dbReference>
<dbReference type="PANTHER" id="PTHR30026">
    <property type="entry name" value="OUTER MEMBRANE PROTEIN TOLC"/>
    <property type="match status" value="1"/>
</dbReference>
<dbReference type="Proteomes" id="UP000001025">
    <property type="component" value="Chromosome"/>
</dbReference>
<evidence type="ECO:0000256" key="3">
    <source>
        <dbReference type="ARBA" id="ARBA00022692"/>
    </source>
</evidence>
<dbReference type="SUPFAM" id="SSF56954">
    <property type="entry name" value="Outer membrane efflux proteins (OEP)"/>
    <property type="match status" value="1"/>
</dbReference>
<evidence type="ECO:0000313" key="8">
    <source>
        <dbReference type="Proteomes" id="UP000001025"/>
    </source>
</evidence>
<dbReference type="PATRIC" id="fig|243090.15.peg.3675"/>
<dbReference type="AlphaFoldDB" id="Q7UNF7"/>
<protein>
    <recommendedName>
        <fullName evidence="9">Outer membrane efflux protein</fullName>
    </recommendedName>
</protein>
<evidence type="ECO:0000313" key="7">
    <source>
        <dbReference type="EMBL" id="CAD75462.1"/>
    </source>
</evidence>
<dbReference type="eggNOG" id="COG1538">
    <property type="taxonomic scope" value="Bacteria"/>
</dbReference>
<dbReference type="GO" id="GO:0015288">
    <property type="term" value="F:porin activity"/>
    <property type="evidence" value="ECO:0000318"/>
    <property type="project" value="GO_Central"/>
</dbReference>
<feature type="region of interest" description="Disordered" evidence="6">
    <location>
        <begin position="762"/>
        <end position="836"/>
    </location>
</feature>
<keyword evidence="4" id="KW-0472">Membrane</keyword>
<dbReference type="OrthoDB" id="229865at2"/>
<dbReference type="KEGG" id="rba:RB7603"/>
<evidence type="ECO:0000256" key="5">
    <source>
        <dbReference type="ARBA" id="ARBA00023237"/>
    </source>
</evidence>
<evidence type="ECO:0008006" key="9">
    <source>
        <dbReference type="Google" id="ProtNLM"/>
    </source>
</evidence>
<dbReference type="Gene3D" id="1.20.1600.10">
    <property type="entry name" value="Outer membrane efflux proteins (OEP)"/>
    <property type="match status" value="1"/>
</dbReference>
<feature type="compositionally biased region" description="Low complexity" evidence="6">
    <location>
        <begin position="807"/>
        <end position="826"/>
    </location>
</feature>
<proteinExistence type="predicted"/>
<keyword evidence="8" id="KW-1185">Reference proteome</keyword>
<dbReference type="STRING" id="243090.RB7603"/>
<accession>Q7UNF7</accession>
<evidence type="ECO:0000256" key="6">
    <source>
        <dbReference type="SAM" id="MobiDB-lite"/>
    </source>
</evidence>
<evidence type="ECO:0000256" key="1">
    <source>
        <dbReference type="ARBA" id="ARBA00004442"/>
    </source>
</evidence>
<evidence type="ECO:0000256" key="4">
    <source>
        <dbReference type="ARBA" id="ARBA00023136"/>
    </source>
</evidence>
<reference evidence="7 8" key="1">
    <citation type="journal article" date="2003" name="Proc. Natl. Acad. Sci. U.S.A.">
        <title>Complete genome sequence of the marine planctomycete Pirellula sp. strain 1.</title>
        <authorList>
            <person name="Gloeckner F.O."/>
            <person name="Kube M."/>
            <person name="Bauer M."/>
            <person name="Teeling H."/>
            <person name="Lombardot T."/>
            <person name="Ludwig W."/>
            <person name="Gade D."/>
            <person name="Beck A."/>
            <person name="Borzym K."/>
            <person name="Heitmann K."/>
            <person name="Rabus R."/>
            <person name="Schlesner H."/>
            <person name="Amann R."/>
            <person name="Reinhardt R."/>
        </authorList>
    </citation>
    <scope>NUCLEOTIDE SEQUENCE [LARGE SCALE GENOMIC DNA]</scope>
    <source>
        <strain evidence="8">DSM 10527 / NCIMB 13988 / SH1</strain>
    </source>
</reference>
<keyword evidence="3" id="KW-0812">Transmembrane</keyword>
<comment type="subcellular location">
    <subcellularLocation>
        <location evidence="1">Cell outer membrane</location>
    </subcellularLocation>
</comment>
<dbReference type="GO" id="GO:0015562">
    <property type="term" value="F:efflux transmembrane transporter activity"/>
    <property type="evidence" value="ECO:0000318"/>
    <property type="project" value="GO_Central"/>
</dbReference>
<dbReference type="GO" id="GO:0009279">
    <property type="term" value="C:cell outer membrane"/>
    <property type="evidence" value="ECO:0007669"/>
    <property type="project" value="UniProtKB-SubCell"/>
</dbReference>
<keyword evidence="5" id="KW-0998">Cell outer membrane</keyword>
<name>Q7UNF7_RHOBA</name>
<dbReference type="InterPro" id="IPR051906">
    <property type="entry name" value="TolC-like"/>
</dbReference>
<dbReference type="HOGENOM" id="CLU_018962_0_0_0"/>
<dbReference type="GO" id="GO:1990281">
    <property type="term" value="C:efflux pump complex"/>
    <property type="evidence" value="ECO:0000318"/>
    <property type="project" value="GO_Central"/>
</dbReference>
<dbReference type="PANTHER" id="PTHR30026:SF23">
    <property type="entry name" value="TO APRF-PUTATIVE OUTER MEMBRANE EFFLUX PROTEIN OR SECRETED ALKALINE PHOSPHATASE-RELATED"/>
    <property type="match status" value="1"/>
</dbReference>
<dbReference type="EMBL" id="BX294146">
    <property type="protein sequence ID" value="CAD75462.1"/>
    <property type="molecule type" value="Genomic_DNA"/>
</dbReference>
<evidence type="ECO:0000256" key="2">
    <source>
        <dbReference type="ARBA" id="ARBA00022452"/>
    </source>
</evidence>
<dbReference type="InParanoid" id="Q7UNF7"/>
<feature type="compositionally biased region" description="Low complexity" evidence="6">
    <location>
        <begin position="778"/>
        <end position="794"/>
    </location>
</feature>
<sequence length="836" mass="91237">MGHVLRRHRAREVQGMNRSLIRLTAQLQLGITLLIACGCAPTQPFFLNESPDLNYYLNSATQIEYPDVDVESLPETTEALPPLAIGNHDYQFWDLTLEEATNIALQNAKFFVTTSGIAETRQNVADQFISSTFEQVGSIYDVAIQQSTTQSVPLTVDSNGNRTLPRGVLRANQVGGVEDALAEFDAQASGFISYSNTDRPRNSGNSAVSTSLFQSDDVTAQAAISKRFATGGVATLRHQLVYGHNNLPTAPLAANSASRVVSSDYTVSMEAQVQQPLMRNRGTLVNRIPVVLASLNEDVSIAEYEVQVRNLVRDVENAYWDLYVAYRNVATSVVGRNSAIATAQFAQLALENGTGTLQELSQAKGQYFQFKAQLETALAGSNLPGPDRFGVYGSENRLRELMGLAATDGRLIRPIDEPTLARVEFDWNESVAQMLYLSPELRRTKTRIKQQELELISAKNQILPEVNLSLLYRWVGVGDTLGPPDGGTGEFPEPGSSALGSLTGGDFQEGAVRLEVTPPAIGSRRELARIQGSKFRLAAARSKLQEDERLMVSKLSDAIRKAQSHYQLTQTNAQQWQAFETEVETRLAEFEAGTRDINVVLQSQQRKAQAEINYYRALAEYSKSLSYVDYLKGTLLANSGIVLREGPWNKKAYWDALERARERSAGKKLQYGVTRPGVVRQGPVRDADSASQIIGSGANTHGQILPPGEFEMNAADGQVIFGDANGEALPMDMGIVRDPIRIDDQPLSEYGNSTHEMLQAPQPIDRLSPPVTVPTPAPSIESAQPLQSPAASSSDGASWGTARRVQPAAYTAPAATSAAEPAEYAPQPVRRKPIPR</sequence>
<keyword evidence="2" id="KW-1134">Transmembrane beta strand</keyword>
<organism evidence="7 8">
    <name type="scientific">Rhodopirellula baltica (strain DSM 10527 / NCIMB 13988 / SH1)</name>
    <dbReference type="NCBI Taxonomy" id="243090"/>
    <lineage>
        <taxon>Bacteria</taxon>
        <taxon>Pseudomonadati</taxon>
        <taxon>Planctomycetota</taxon>
        <taxon>Planctomycetia</taxon>
        <taxon>Pirellulales</taxon>
        <taxon>Pirellulaceae</taxon>
        <taxon>Rhodopirellula</taxon>
    </lineage>
</organism>
<gene>
    <name evidence="7" type="ordered locus">RB7603</name>
</gene>